<dbReference type="Proteomes" id="UP000316270">
    <property type="component" value="Chromosome 14"/>
</dbReference>
<protein>
    <recommendedName>
        <fullName evidence="6">RING-type domain-containing protein</fullName>
    </recommendedName>
</protein>
<evidence type="ECO:0000256" key="1">
    <source>
        <dbReference type="ARBA" id="ARBA00022723"/>
    </source>
</evidence>
<gene>
    <name evidence="7" type="ORF">FKW77_007957</name>
</gene>
<accession>A0A517LKT0</accession>
<dbReference type="PANTHER" id="PTHR47094:SF1">
    <property type="entry name" value="RING-TYPE E3 UBIQUITIN TRANSFERASE"/>
    <property type="match status" value="1"/>
</dbReference>
<evidence type="ECO:0000313" key="7">
    <source>
        <dbReference type="EMBL" id="QDS76176.1"/>
    </source>
</evidence>
<keyword evidence="8" id="KW-1185">Reference proteome</keyword>
<keyword evidence="1" id="KW-0479">Metal-binding</keyword>
<evidence type="ECO:0000256" key="3">
    <source>
        <dbReference type="ARBA" id="ARBA00022833"/>
    </source>
</evidence>
<dbReference type="GO" id="GO:0061630">
    <property type="term" value="F:ubiquitin protein ligase activity"/>
    <property type="evidence" value="ECO:0007669"/>
    <property type="project" value="InterPro"/>
</dbReference>
<dbReference type="PANTHER" id="PTHR47094">
    <property type="entry name" value="ELFLESS, ISOFORM B"/>
    <property type="match status" value="1"/>
</dbReference>
<feature type="compositionally biased region" description="Acidic residues" evidence="5">
    <location>
        <begin position="12"/>
        <end position="23"/>
    </location>
</feature>
<dbReference type="STRING" id="50376.A0A517LKT0"/>
<dbReference type="SMART" id="SM00184">
    <property type="entry name" value="RING"/>
    <property type="match status" value="1"/>
</dbReference>
<dbReference type="OrthoDB" id="6270329at2759"/>
<reference evidence="7 8" key="1">
    <citation type="submission" date="2019-07" db="EMBL/GenBank/DDBJ databases">
        <title>Finished genome of Venturia effusa.</title>
        <authorList>
            <person name="Young C.A."/>
            <person name="Cox M.P."/>
            <person name="Ganley A.R.D."/>
            <person name="David W.J."/>
        </authorList>
    </citation>
    <scope>NUCLEOTIDE SEQUENCE [LARGE SCALE GENOMIC DNA]</scope>
    <source>
        <strain evidence="8">albino</strain>
    </source>
</reference>
<dbReference type="InterPro" id="IPR049627">
    <property type="entry name" value="SLX8"/>
</dbReference>
<feature type="region of interest" description="Disordered" evidence="5">
    <location>
        <begin position="1"/>
        <end position="107"/>
    </location>
</feature>
<dbReference type="InterPro" id="IPR017907">
    <property type="entry name" value="Znf_RING_CS"/>
</dbReference>
<evidence type="ECO:0000259" key="6">
    <source>
        <dbReference type="PROSITE" id="PS50089"/>
    </source>
</evidence>
<dbReference type="PROSITE" id="PS50089">
    <property type="entry name" value="ZF_RING_2"/>
    <property type="match status" value="1"/>
</dbReference>
<feature type="compositionally biased region" description="Basic and acidic residues" evidence="5">
    <location>
        <begin position="1"/>
        <end position="10"/>
    </location>
</feature>
<evidence type="ECO:0000256" key="5">
    <source>
        <dbReference type="SAM" id="MobiDB-lite"/>
    </source>
</evidence>
<dbReference type="GO" id="GO:0140082">
    <property type="term" value="F:SUMO-ubiquitin ligase activity"/>
    <property type="evidence" value="ECO:0007669"/>
    <property type="project" value="TreeGrafter"/>
</dbReference>
<name>A0A517LKT0_9PEZI</name>
<dbReference type="GO" id="GO:0016567">
    <property type="term" value="P:protein ubiquitination"/>
    <property type="evidence" value="ECO:0007669"/>
    <property type="project" value="UniProtKB-UniPathway"/>
</dbReference>
<dbReference type="InterPro" id="IPR013083">
    <property type="entry name" value="Znf_RING/FYVE/PHD"/>
</dbReference>
<dbReference type="PROSITE" id="PS00518">
    <property type="entry name" value="ZF_RING_1"/>
    <property type="match status" value="1"/>
</dbReference>
<dbReference type="UniPathway" id="UPA00143"/>
<dbReference type="GO" id="GO:0032183">
    <property type="term" value="F:SUMO binding"/>
    <property type="evidence" value="ECO:0007669"/>
    <property type="project" value="TreeGrafter"/>
</dbReference>
<dbReference type="InterPro" id="IPR018957">
    <property type="entry name" value="Znf_C3HC4_RING-type"/>
</dbReference>
<evidence type="ECO:0000256" key="4">
    <source>
        <dbReference type="PROSITE-ProRule" id="PRU00175"/>
    </source>
</evidence>
<evidence type="ECO:0000313" key="8">
    <source>
        <dbReference type="Proteomes" id="UP000316270"/>
    </source>
</evidence>
<dbReference type="EMBL" id="CP042198">
    <property type="protein sequence ID" value="QDS76176.1"/>
    <property type="molecule type" value="Genomic_DNA"/>
</dbReference>
<dbReference type="SUPFAM" id="SSF57850">
    <property type="entry name" value="RING/U-box"/>
    <property type="match status" value="1"/>
</dbReference>
<dbReference type="Pfam" id="PF00097">
    <property type="entry name" value="zf-C3HC4"/>
    <property type="match status" value="1"/>
</dbReference>
<feature type="domain" description="RING-type" evidence="6">
    <location>
        <begin position="152"/>
        <end position="203"/>
    </location>
</feature>
<organism evidence="7 8">
    <name type="scientific">Venturia effusa</name>
    <dbReference type="NCBI Taxonomy" id="50376"/>
    <lineage>
        <taxon>Eukaryota</taxon>
        <taxon>Fungi</taxon>
        <taxon>Dikarya</taxon>
        <taxon>Ascomycota</taxon>
        <taxon>Pezizomycotina</taxon>
        <taxon>Dothideomycetes</taxon>
        <taxon>Pleosporomycetidae</taxon>
        <taxon>Venturiales</taxon>
        <taxon>Venturiaceae</taxon>
        <taxon>Venturia</taxon>
    </lineage>
</organism>
<keyword evidence="3" id="KW-0862">Zinc</keyword>
<dbReference type="GO" id="GO:0033768">
    <property type="term" value="C:SUMO-targeted ubiquitin ligase complex"/>
    <property type="evidence" value="ECO:0007669"/>
    <property type="project" value="TreeGrafter"/>
</dbReference>
<proteinExistence type="predicted"/>
<keyword evidence="2 4" id="KW-0863">Zinc-finger</keyword>
<evidence type="ECO:0000256" key="2">
    <source>
        <dbReference type="ARBA" id="ARBA00022771"/>
    </source>
</evidence>
<dbReference type="InterPro" id="IPR001841">
    <property type="entry name" value="Znf_RING"/>
</dbReference>
<dbReference type="GO" id="GO:0006511">
    <property type="term" value="P:ubiquitin-dependent protein catabolic process"/>
    <property type="evidence" value="ECO:0007669"/>
    <property type="project" value="TreeGrafter"/>
</dbReference>
<sequence length="228" mass="25486">MAPPRHRPEVLELGDDYDNDDDLSGSSTYPTDEAPYVFRHSFPPIPTNSQTRKRNSSVLDLDSAPSSPSETEPPQPGPSVKRFRRPGERVKRPKPTPNPAVEGTNTPAEIEAIDLTEEATPLKDALQKQREDQIKAQREDAGKPLLITKMTCVVCMDTPTDLTATKCGHLYCHMCLNESLKAGEARRRQAGEQQRIPQCPICRTKLDRKKDADVIPLLFMRKKKAKSS</sequence>
<dbReference type="AlphaFoldDB" id="A0A517LKT0"/>
<dbReference type="GO" id="GO:0008270">
    <property type="term" value="F:zinc ion binding"/>
    <property type="evidence" value="ECO:0007669"/>
    <property type="project" value="UniProtKB-KW"/>
</dbReference>
<dbReference type="Gene3D" id="3.30.40.10">
    <property type="entry name" value="Zinc/RING finger domain, C3HC4 (zinc finger)"/>
    <property type="match status" value="1"/>
</dbReference>